<dbReference type="SUPFAM" id="SSF49764">
    <property type="entry name" value="HSP20-like chaperones"/>
    <property type="match status" value="2"/>
</dbReference>
<feature type="compositionally biased region" description="Basic and acidic residues" evidence="3">
    <location>
        <begin position="234"/>
        <end position="246"/>
    </location>
</feature>
<feature type="compositionally biased region" description="Low complexity" evidence="3">
    <location>
        <begin position="443"/>
        <end position="461"/>
    </location>
</feature>
<organism evidence="5 6">
    <name type="scientific">Penaeus vannamei</name>
    <name type="common">Whiteleg shrimp</name>
    <name type="synonym">Litopenaeus vannamei</name>
    <dbReference type="NCBI Taxonomy" id="6689"/>
    <lineage>
        <taxon>Eukaryota</taxon>
        <taxon>Metazoa</taxon>
        <taxon>Ecdysozoa</taxon>
        <taxon>Arthropoda</taxon>
        <taxon>Crustacea</taxon>
        <taxon>Multicrustacea</taxon>
        <taxon>Malacostraca</taxon>
        <taxon>Eumalacostraca</taxon>
        <taxon>Eucarida</taxon>
        <taxon>Decapoda</taxon>
        <taxon>Dendrobranchiata</taxon>
        <taxon>Penaeoidea</taxon>
        <taxon>Penaeidae</taxon>
        <taxon>Penaeus</taxon>
    </lineage>
</organism>
<dbReference type="CDD" id="cd06526">
    <property type="entry name" value="metazoan_ACD"/>
    <property type="match status" value="2"/>
</dbReference>
<feature type="compositionally biased region" description="Polar residues" evidence="3">
    <location>
        <begin position="488"/>
        <end position="500"/>
    </location>
</feature>
<evidence type="ECO:0000313" key="5">
    <source>
        <dbReference type="EMBL" id="ROT62324.1"/>
    </source>
</evidence>
<dbReference type="InterPro" id="IPR008978">
    <property type="entry name" value="HSP20-like_chaperone"/>
</dbReference>
<accession>A0A3R7PDK6</accession>
<comment type="caution">
    <text evidence="5">The sequence shown here is derived from an EMBL/GenBank/DDBJ whole genome shotgun (WGS) entry which is preliminary data.</text>
</comment>
<gene>
    <name evidence="5" type="ORF">C7M84_019869</name>
</gene>
<feature type="compositionally biased region" description="Polar residues" evidence="3">
    <location>
        <begin position="211"/>
        <end position="221"/>
    </location>
</feature>
<reference evidence="5 6" key="1">
    <citation type="submission" date="2018-04" db="EMBL/GenBank/DDBJ databases">
        <authorList>
            <person name="Zhang X."/>
            <person name="Yuan J."/>
            <person name="Li F."/>
            <person name="Xiang J."/>
        </authorList>
    </citation>
    <scope>NUCLEOTIDE SEQUENCE [LARGE SCALE GENOMIC DNA]</scope>
    <source>
        <tissue evidence="5">Muscle</tissue>
    </source>
</reference>
<evidence type="ECO:0000313" key="6">
    <source>
        <dbReference type="Proteomes" id="UP000283509"/>
    </source>
</evidence>
<evidence type="ECO:0000259" key="4">
    <source>
        <dbReference type="PROSITE" id="PS01031"/>
    </source>
</evidence>
<dbReference type="InterPro" id="IPR002068">
    <property type="entry name" value="A-crystallin/Hsp20_dom"/>
</dbReference>
<dbReference type="Gene3D" id="2.60.40.790">
    <property type="match status" value="2"/>
</dbReference>
<dbReference type="EMBL" id="QCYY01003730">
    <property type="protein sequence ID" value="ROT62324.1"/>
    <property type="molecule type" value="Genomic_DNA"/>
</dbReference>
<evidence type="ECO:0000256" key="1">
    <source>
        <dbReference type="PROSITE-ProRule" id="PRU00285"/>
    </source>
</evidence>
<keyword evidence="6" id="KW-1185">Reference proteome</keyword>
<dbReference type="GO" id="GO:0005737">
    <property type="term" value="C:cytoplasm"/>
    <property type="evidence" value="ECO:0007669"/>
    <property type="project" value="TreeGrafter"/>
</dbReference>
<feature type="compositionally biased region" description="Polar residues" evidence="3">
    <location>
        <begin position="600"/>
        <end position="614"/>
    </location>
</feature>
<proteinExistence type="inferred from homology"/>
<feature type="region of interest" description="Disordered" evidence="3">
    <location>
        <begin position="211"/>
        <end position="247"/>
    </location>
</feature>
<dbReference type="GO" id="GO:0042026">
    <property type="term" value="P:protein refolding"/>
    <property type="evidence" value="ECO:0007669"/>
    <property type="project" value="TreeGrafter"/>
</dbReference>
<evidence type="ECO:0000256" key="3">
    <source>
        <dbReference type="SAM" id="MobiDB-lite"/>
    </source>
</evidence>
<feature type="region of interest" description="Disordered" evidence="3">
    <location>
        <begin position="841"/>
        <end position="860"/>
    </location>
</feature>
<feature type="domain" description="SHSP" evidence="4">
    <location>
        <begin position="333"/>
        <end position="434"/>
    </location>
</feature>
<protein>
    <submittedName>
        <fullName evidence="5">Heat shock protein 21</fullName>
    </submittedName>
</protein>
<dbReference type="PROSITE" id="PS01031">
    <property type="entry name" value="SHSP"/>
    <property type="match status" value="2"/>
</dbReference>
<comment type="similarity">
    <text evidence="1 2">Belongs to the small heat shock protein (HSP20) family.</text>
</comment>
<dbReference type="GO" id="GO:0005634">
    <property type="term" value="C:nucleus"/>
    <property type="evidence" value="ECO:0007669"/>
    <property type="project" value="TreeGrafter"/>
</dbReference>
<feature type="compositionally biased region" description="Basic and acidic residues" evidence="3">
    <location>
        <begin position="469"/>
        <end position="487"/>
    </location>
</feature>
<dbReference type="GO" id="GO:0009408">
    <property type="term" value="P:response to heat"/>
    <property type="evidence" value="ECO:0007669"/>
    <property type="project" value="TreeGrafter"/>
</dbReference>
<reference evidence="5 6" key="2">
    <citation type="submission" date="2019-01" db="EMBL/GenBank/DDBJ databases">
        <title>The decoding of complex shrimp genome reveals the adaptation for benthos swimmer, frequently molting mechanism and breeding impact on genome.</title>
        <authorList>
            <person name="Sun Y."/>
            <person name="Gao Y."/>
            <person name="Yu Y."/>
        </authorList>
    </citation>
    <scope>NUCLEOTIDE SEQUENCE [LARGE SCALE GENOMIC DNA]</scope>
    <source>
        <tissue evidence="5">Muscle</tissue>
    </source>
</reference>
<feature type="region of interest" description="Disordered" evidence="3">
    <location>
        <begin position="421"/>
        <end position="519"/>
    </location>
</feature>
<name>A0A3R7PDK6_PENVA</name>
<dbReference type="AlphaFoldDB" id="A0A3R7PDK6"/>
<dbReference type="InterPro" id="IPR001436">
    <property type="entry name" value="Alpha-crystallin/sHSP_animal"/>
</dbReference>
<dbReference type="PANTHER" id="PTHR45640:SF26">
    <property type="entry name" value="RE23625P"/>
    <property type="match status" value="1"/>
</dbReference>
<dbReference type="Pfam" id="PF00011">
    <property type="entry name" value="HSP20"/>
    <property type="match status" value="2"/>
</dbReference>
<sequence>MAPIQMEKSYDVTVSSTPAEKCSRQERSSSRAWGVFLPISRRGSFFQDAFFSDTHKDFDSSVREVLARWSGDDFQAKDFRREDIMDRYRQLRSRNLKEENQAVTVTSDKTSHKIVLDVHDFLEGDVRVKVLDEEELLVEGHVERKEEGSLSVSSHSFRRYFSLPRHTDMAAITSVLSTDGILTITAPKMKTETTKENIITQTSTLNNCEKVSQTRTQMASNDESETTQSSLSTDSERSSSARKETCSCHFGTKGTADSSRLHRGSRDTLLPITRRGDFFQDSFFSGIHRNFDASIRKVLNGWNDADLQLADFWDEDDFHRSDRLGRYRQLRSRNLWSDNQAVTVTSDNISYKIVLDMHDFVDGDVKVKLMGEKELLVEALSAGSSRTFRRSFSLPESTDMTSITPVMSSDGILTITVTKKETETQQKTTVIPISVKETHNAEVHSSTSSTTSGVSEEASSGQRTSHTAQQEERKSTRCHQEKIDENKTQTAASSISSNTQNHHRSSRLRAPKTLGSSQDDSLAIARRGSFLQDSFFSDIRRDFDASVREILKKCDDSDLTLTGDVSHSDILSRYRQLRSRNMREENQAFCVSSDSASLKVSREPQQNTRVNFSTTEERKESSTAQDSTPEAVSSTTEKNISVHENLVNVDQMEFGCERKHSYENKTRKLKKEFEFPAESKEVLKSKICQNPSVDESTTASGKLRPGLFFLDVRQEFDAAIREVLRKWVSEDSEVTHSEDFLGLSHSDILDRYRQLRSRELKEETQVFIVTSDNTSYKAEEPEEHKVIRSVEEVQKSSQVQRSLFPADETISLHEECEKESKATHDCMDSVEEKAREFLLSTDSAARSSHDTDFENKKDSRDSPEELLLITKRGNFFQDSFFLDAHRDFSAALRQVLGRCNQVNFEDDTDLRHTDILERYRQLRSRDLREENQAAIVTSDKSCMKIIMDVHDFMSEMYKRRSLMRRSWSSRDLW</sequence>
<feature type="compositionally biased region" description="Polar residues" evidence="3">
    <location>
        <begin position="622"/>
        <end position="639"/>
    </location>
</feature>
<keyword evidence="5" id="KW-0346">Stress response</keyword>
<dbReference type="OrthoDB" id="1431247at2759"/>
<feature type="region of interest" description="Disordered" evidence="3">
    <location>
        <begin position="600"/>
        <end position="639"/>
    </location>
</feature>
<dbReference type="PANTHER" id="PTHR45640">
    <property type="entry name" value="HEAT SHOCK PROTEIN HSP-12.2-RELATED"/>
    <property type="match status" value="1"/>
</dbReference>
<dbReference type="GO" id="GO:0051082">
    <property type="term" value="F:unfolded protein binding"/>
    <property type="evidence" value="ECO:0007669"/>
    <property type="project" value="TreeGrafter"/>
</dbReference>
<feature type="compositionally biased region" description="Basic and acidic residues" evidence="3">
    <location>
        <begin position="847"/>
        <end position="860"/>
    </location>
</feature>
<dbReference type="Proteomes" id="UP000283509">
    <property type="component" value="Unassembled WGS sequence"/>
</dbReference>
<feature type="domain" description="SHSP" evidence="4">
    <location>
        <begin position="94"/>
        <end position="203"/>
    </location>
</feature>
<evidence type="ECO:0000256" key="2">
    <source>
        <dbReference type="RuleBase" id="RU003616"/>
    </source>
</evidence>
<feature type="compositionally biased region" description="Basic residues" evidence="3">
    <location>
        <begin position="501"/>
        <end position="510"/>
    </location>
</feature>